<dbReference type="AlphaFoldDB" id="A0A1H1ZAZ1"/>
<dbReference type="Gene3D" id="3.20.20.450">
    <property type="entry name" value="EAL domain"/>
    <property type="match status" value="1"/>
</dbReference>
<evidence type="ECO:0000313" key="4">
    <source>
        <dbReference type="Proteomes" id="UP000199482"/>
    </source>
</evidence>
<dbReference type="InterPro" id="IPR001633">
    <property type="entry name" value="EAL_dom"/>
</dbReference>
<reference evidence="3" key="2">
    <citation type="submission" date="2016-10" db="EMBL/GenBank/DDBJ databases">
        <authorList>
            <person name="de Groot N.N."/>
        </authorList>
    </citation>
    <scope>NUCLEOTIDE SEQUENCE [LARGE SCALE GENOMIC DNA]</scope>
    <source>
        <strain evidence="3">CPCC 202695</strain>
    </source>
</reference>
<dbReference type="EMBL" id="SODL02000002">
    <property type="protein sequence ID" value="MCP2367005.1"/>
    <property type="molecule type" value="Genomic_DNA"/>
</dbReference>
<dbReference type="RefSeq" id="WP_157675013.1">
    <property type="nucleotide sequence ID" value="NZ_BMDN01000002.1"/>
</dbReference>
<dbReference type="EMBL" id="LT629755">
    <property type="protein sequence ID" value="SDT30803.1"/>
    <property type="molecule type" value="Genomic_DNA"/>
</dbReference>
<dbReference type="Proteomes" id="UP000893823">
    <property type="component" value="Unassembled WGS sequence"/>
</dbReference>
<dbReference type="PROSITE" id="PS50883">
    <property type="entry name" value="EAL"/>
    <property type="match status" value="1"/>
</dbReference>
<evidence type="ECO:0000313" key="2">
    <source>
        <dbReference type="EMBL" id="MCP2367005.1"/>
    </source>
</evidence>
<evidence type="ECO:0000313" key="3">
    <source>
        <dbReference type="EMBL" id="SDT30803.1"/>
    </source>
</evidence>
<dbReference type="PANTHER" id="PTHR33121:SF70">
    <property type="entry name" value="SIGNALING PROTEIN YKOW"/>
    <property type="match status" value="1"/>
</dbReference>
<protein>
    <submittedName>
        <fullName evidence="3">EAL domain, c-di-GMP-specific phosphodiesterase class I (Or its enzymatically inactive variant)</fullName>
    </submittedName>
    <submittedName>
        <fullName evidence="2">EAL domain-containing protein (Putative c-di-GMP-specific phosphodiesterase class I)</fullName>
    </submittedName>
</protein>
<dbReference type="STRING" id="589382.SAMN04489721_3084"/>
<reference evidence="4" key="1">
    <citation type="submission" date="2016-10" db="EMBL/GenBank/DDBJ databases">
        <authorList>
            <person name="Varghese N."/>
            <person name="Submissions S."/>
        </authorList>
    </citation>
    <scope>NUCLEOTIDE SEQUENCE [LARGE SCALE GENOMIC DNA]</scope>
    <source>
        <strain evidence="4">CPCC 202695</strain>
    </source>
</reference>
<organism evidence="3 4">
    <name type="scientific">Agromyces flavus</name>
    <dbReference type="NCBI Taxonomy" id="589382"/>
    <lineage>
        <taxon>Bacteria</taxon>
        <taxon>Bacillati</taxon>
        <taxon>Actinomycetota</taxon>
        <taxon>Actinomycetes</taxon>
        <taxon>Micrococcales</taxon>
        <taxon>Microbacteriaceae</taxon>
        <taxon>Agromyces</taxon>
    </lineage>
</organism>
<dbReference type="InterPro" id="IPR035919">
    <property type="entry name" value="EAL_sf"/>
</dbReference>
<name>A0A1H1ZAZ1_9MICO</name>
<dbReference type="SUPFAM" id="SSF141868">
    <property type="entry name" value="EAL domain-like"/>
    <property type="match status" value="1"/>
</dbReference>
<keyword evidence="5" id="KW-1185">Reference proteome</keyword>
<dbReference type="InterPro" id="IPR050706">
    <property type="entry name" value="Cyclic-di-GMP_PDE-like"/>
</dbReference>
<proteinExistence type="predicted"/>
<dbReference type="Pfam" id="PF00563">
    <property type="entry name" value="EAL"/>
    <property type="match status" value="1"/>
</dbReference>
<evidence type="ECO:0000259" key="1">
    <source>
        <dbReference type="PROSITE" id="PS50883"/>
    </source>
</evidence>
<feature type="domain" description="EAL" evidence="1">
    <location>
        <begin position="4"/>
        <end position="252"/>
    </location>
</feature>
<evidence type="ECO:0000313" key="5">
    <source>
        <dbReference type="Proteomes" id="UP000893823"/>
    </source>
</evidence>
<accession>A0A1H1ZAZ1</accession>
<dbReference type="PANTHER" id="PTHR33121">
    <property type="entry name" value="CYCLIC DI-GMP PHOSPHODIESTERASE PDEF"/>
    <property type="match status" value="1"/>
</dbReference>
<dbReference type="Proteomes" id="UP000199482">
    <property type="component" value="Chromosome I"/>
</dbReference>
<dbReference type="GO" id="GO:0071111">
    <property type="term" value="F:cyclic-guanylate-specific phosphodiesterase activity"/>
    <property type="evidence" value="ECO:0007669"/>
    <property type="project" value="InterPro"/>
</dbReference>
<dbReference type="SMART" id="SM00052">
    <property type="entry name" value="EAL"/>
    <property type="match status" value="1"/>
</dbReference>
<sequence length="260" mass="28438">MHGNHRVIRELRRAAARGEIIAEYQAQVDATSGRTVAVEALSRWRHPERGVLGPQHFIPIAEETRSMDAVGDAMIRAACRYGAELADSGRPLEVAVNVAAVQLEQPDFAERVLDRLAHAGLVPSLLTLELTESRPSPATAAAMLDRLQAHGVGVSLDDVRSLEEAESRSAALPITELKVDRSVIERLPDDDRMAARLVGFAHERGLRTVAEGVETERQWEAVRALGFHRAQGFLFGRPTPPERMTARLQAEADGPAQSEL</sequence>
<dbReference type="CDD" id="cd01948">
    <property type="entry name" value="EAL"/>
    <property type="match status" value="1"/>
</dbReference>
<gene>
    <name evidence="2" type="ORF">BCL57_001159</name>
    <name evidence="3" type="ORF">SAMN04489721_3084</name>
</gene>
<reference evidence="2" key="3">
    <citation type="submission" date="2022-06" db="EMBL/GenBank/DDBJ databases">
        <title>Genomic Encyclopedia of Type Strains, Phase III (KMG-III): the genomes of soil and plant-associated and newly described type strains.</title>
        <authorList>
            <person name="Whitman W."/>
        </authorList>
    </citation>
    <scope>NUCLEOTIDE SEQUENCE</scope>
    <source>
        <strain evidence="2">CPCC 202695</strain>
    </source>
</reference>